<keyword evidence="1" id="KW-0378">Hydrolase</keyword>
<comment type="caution">
    <text evidence="1">The sequence shown here is derived from an EMBL/GenBank/DDBJ whole genome shotgun (WGS) entry which is preliminary data.</text>
</comment>
<gene>
    <name evidence="1" type="ORF">KUDE01_022447</name>
</gene>
<proteinExistence type="predicted"/>
<keyword evidence="1" id="KW-0067">ATP-binding</keyword>
<keyword evidence="1" id="KW-0347">Helicase</keyword>
<dbReference type="SUPFAM" id="SSF158702">
    <property type="entry name" value="Sec63 N-terminal domain-like"/>
    <property type="match status" value="1"/>
</dbReference>
<evidence type="ECO:0000313" key="1">
    <source>
        <dbReference type="EMBL" id="KAK1884125.1"/>
    </source>
</evidence>
<evidence type="ECO:0000313" key="2">
    <source>
        <dbReference type="Proteomes" id="UP001228049"/>
    </source>
</evidence>
<dbReference type="Proteomes" id="UP001228049">
    <property type="component" value="Unassembled WGS sequence"/>
</dbReference>
<dbReference type="Gene3D" id="1.10.150.20">
    <property type="entry name" value="5' to 3' exonuclease, C-terminal subdomain"/>
    <property type="match status" value="1"/>
</dbReference>
<dbReference type="GO" id="GO:0004386">
    <property type="term" value="F:helicase activity"/>
    <property type="evidence" value="ECO:0007669"/>
    <property type="project" value="UniProtKB-KW"/>
</dbReference>
<keyword evidence="2" id="KW-1185">Reference proteome</keyword>
<sequence length="85" mass="9169">MEVAGVMEARAKQLYNAGYKTLTHLANADPAVLSNTLENLHRKQANQIVASAKMLLSEKAAALQEEVDDLLTLPKDLPSAPLISL</sequence>
<dbReference type="FunFam" id="1.10.150.20:FF:000058">
    <property type="entry name" value="Helicase, POLQ like"/>
    <property type="match status" value="1"/>
</dbReference>
<name>A0AAD9BHX0_DISEL</name>
<reference evidence="1" key="1">
    <citation type="submission" date="2023-04" db="EMBL/GenBank/DDBJ databases">
        <title>Chromosome-level genome of Chaenocephalus aceratus.</title>
        <authorList>
            <person name="Park H."/>
        </authorList>
    </citation>
    <scope>NUCLEOTIDE SEQUENCE</scope>
    <source>
        <strain evidence="1">DE</strain>
        <tissue evidence="1">Muscle</tissue>
    </source>
</reference>
<organism evidence="1 2">
    <name type="scientific">Dissostichus eleginoides</name>
    <name type="common">Patagonian toothfish</name>
    <name type="synonym">Dissostichus amissus</name>
    <dbReference type="NCBI Taxonomy" id="100907"/>
    <lineage>
        <taxon>Eukaryota</taxon>
        <taxon>Metazoa</taxon>
        <taxon>Chordata</taxon>
        <taxon>Craniata</taxon>
        <taxon>Vertebrata</taxon>
        <taxon>Euteleostomi</taxon>
        <taxon>Actinopterygii</taxon>
        <taxon>Neopterygii</taxon>
        <taxon>Teleostei</taxon>
        <taxon>Neoteleostei</taxon>
        <taxon>Acanthomorphata</taxon>
        <taxon>Eupercaria</taxon>
        <taxon>Perciformes</taxon>
        <taxon>Notothenioidei</taxon>
        <taxon>Nototheniidae</taxon>
        <taxon>Dissostichus</taxon>
    </lineage>
</organism>
<dbReference type="EMBL" id="JASDAP010000022">
    <property type="protein sequence ID" value="KAK1884125.1"/>
    <property type="molecule type" value="Genomic_DNA"/>
</dbReference>
<accession>A0AAD9BHX0</accession>
<protein>
    <submittedName>
        <fullName evidence="1">Helicase POLQ-like</fullName>
    </submittedName>
</protein>
<dbReference type="AlphaFoldDB" id="A0AAD9BHX0"/>
<keyword evidence="1" id="KW-0547">Nucleotide-binding</keyword>